<proteinExistence type="predicted"/>
<gene>
    <name evidence="1" type="ORF">LOK49_LG04G02405</name>
</gene>
<keyword evidence="2" id="KW-1185">Reference proteome</keyword>
<dbReference type="EMBL" id="CM045759">
    <property type="protein sequence ID" value="KAI8018520.1"/>
    <property type="molecule type" value="Genomic_DNA"/>
</dbReference>
<protein>
    <submittedName>
        <fullName evidence="1">Uncharacterized protein</fullName>
    </submittedName>
</protein>
<dbReference type="Proteomes" id="UP001060215">
    <property type="component" value="Chromosome 2"/>
</dbReference>
<accession>A0ACC0HYP7</accession>
<evidence type="ECO:0000313" key="2">
    <source>
        <dbReference type="Proteomes" id="UP001060215"/>
    </source>
</evidence>
<comment type="caution">
    <text evidence="1">The sequence shown here is derived from an EMBL/GenBank/DDBJ whole genome shotgun (WGS) entry which is preliminary data.</text>
</comment>
<organism evidence="1 2">
    <name type="scientific">Camellia lanceoleosa</name>
    <dbReference type="NCBI Taxonomy" id="1840588"/>
    <lineage>
        <taxon>Eukaryota</taxon>
        <taxon>Viridiplantae</taxon>
        <taxon>Streptophyta</taxon>
        <taxon>Embryophyta</taxon>
        <taxon>Tracheophyta</taxon>
        <taxon>Spermatophyta</taxon>
        <taxon>Magnoliopsida</taxon>
        <taxon>eudicotyledons</taxon>
        <taxon>Gunneridae</taxon>
        <taxon>Pentapetalae</taxon>
        <taxon>asterids</taxon>
        <taxon>Ericales</taxon>
        <taxon>Theaceae</taxon>
        <taxon>Camellia</taxon>
    </lineage>
</organism>
<evidence type="ECO:0000313" key="1">
    <source>
        <dbReference type="EMBL" id="KAI8018520.1"/>
    </source>
</evidence>
<sequence>MALDGIVSSPHRRSQNAQNTFSSSSSPSPTKKQYLKEEFGSCSVLLERHRFLLTALALLAFLCTIYLYFAVTLGAGESCSGLTGTQKALCHVEQAKATIAKGKLKFF</sequence>
<reference evidence="1 2" key="1">
    <citation type="journal article" date="2022" name="Plant J.">
        <title>Chromosome-level genome of Camellia lanceoleosa provides a valuable resource for understanding genome evolution and self-incompatibility.</title>
        <authorList>
            <person name="Gong W."/>
            <person name="Xiao S."/>
            <person name="Wang L."/>
            <person name="Liao Z."/>
            <person name="Chang Y."/>
            <person name="Mo W."/>
            <person name="Hu G."/>
            <person name="Li W."/>
            <person name="Zhao G."/>
            <person name="Zhu H."/>
            <person name="Hu X."/>
            <person name="Ji K."/>
            <person name="Xiang X."/>
            <person name="Song Q."/>
            <person name="Yuan D."/>
            <person name="Jin S."/>
            <person name="Zhang L."/>
        </authorList>
    </citation>
    <scope>NUCLEOTIDE SEQUENCE [LARGE SCALE GENOMIC DNA]</scope>
    <source>
        <strain evidence="1">SQ_2022a</strain>
    </source>
</reference>
<name>A0ACC0HYP7_9ERIC</name>